<dbReference type="Pfam" id="PF13520">
    <property type="entry name" value="AA_permease_2"/>
    <property type="match status" value="1"/>
</dbReference>
<evidence type="ECO:0000256" key="5">
    <source>
        <dbReference type="ARBA" id="ARBA00023136"/>
    </source>
</evidence>
<reference evidence="7 9" key="1">
    <citation type="journal article" date="2015" name="Genome Announc.">
        <title>Expanding the biotechnology potential of lactobacilli through comparative genomics of 213 strains and associated genera.</title>
        <authorList>
            <person name="Sun Z."/>
            <person name="Harris H.M."/>
            <person name="McCann A."/>
            <person name="Guo C."/>
            <person name="Argimon S."/>
            <person name="Zhang W."/>
            <person name="Yang X."/>
            <person name="Jeffery I.B."/>
            <person name="Cooney J.C."/>
            <person name="Kagawa T.F."/>
            <person name="Liu W."/>
            <person name="Song Y."/>
            <person name="Salvetti E."/>
            <person name="Wrobel A."/>
            <person name="Rasinkangas P."/>
            <person name="Parkhill J."/>
            <person name="Rea M.C."/>
            <person name="O'Sullivan O."/>
            <person name="Ritari J."/>
            <person name="Douillard F.P."/>
            <person name="Paul Ross R."/>
            <person name="Yang R."/>
            <person name="Briner A.E."/>
            <person name="Felis G.E."/>
            <person name="de Vos W.M."/>
            <person name="Barrangou R."/>
            <person name="Klaenhammer T.R."/>
            <person name="Caufield P.W."/>
            <person name="Cui Y."/>
            <person name="Zhang H."/>
            <person name="O'Toole P.W."/>
        </authorList>
    </citation>
    <scope>NUCLEOTIDE SEQUENCE [LARGE SCALE GENOMIC DNA]</scope>
    <source>
        <strain evidence="7 9">DSM 22301</strain>
    </source>
</reference>
<feature type="transmembrane region" description="Helical" evidence="6">
    <location>
        <begin position="382"/>
        <end position="399"/>
    </location>
</feature>
<keyword evidence="5 6" id="KW-0472">Membrane</keyword>
<evidence type="ECO:0000256" key="4">
    <source>
        <dbReference type="ARBA" id="ARBA00022989"/>
    </source>
</evidence>
<organism evidence="7 9">
    <name type="scientific">Pediococcus ethanolidurans</name>
    <dbReference type="NCBI Taxonomy" id="319653"/>
    <lineage>
        <taxon>Bacteria</taxon>
        <taxon>Bacillati</taxon>
        <taxon>Bacillota</taxon>
        <taxon>Bacilli</taxon>
        <taxon>Lactobacillales</taxon>
        <taxon>Lactobacillaceae</taxon>
        <taxon>Pediococcus</taxon>
    </lineage>
</organism>
<dbReference type="EMBL" id="FOGK01000005">
    <property type="protein sequence ID" value="SER36051.1"/>
    <property type="molecule type" value="Genomic_DNA"/>
</dbReference>
<dbReference type="Proteomes" id="UP000051749">
    <property type="component" value="Unassembled WGS sequence"/>
</dbReference>
<dbReference type="GeneID" id="76042972"/>
<evidence type="ECO:0000256" key="6">
    <source>
        <dbReference type="SAM" id="Phobius"/>
    </source>
</evidence>
<proteinExistence type="predicted"/>
<feature type="transmembrane region" description="Helical" evidence="6">
    <location>
        <begin position="194"/>
        <end position="215"/>
    </location>
</feature>
<evidence type="ECO:0000313" key="9">
    <source>
        <dbReference type="Proteomes" id="UP000051749"/>
    </source>
</evidence>
<gene>
    <name evidence="7" type="ORF">IV87_GL001531</name>
    <name evidence="8" type="ORF">SAMN04487973_10545</name>
</gene>
<dbReference type="PIRSF" id="PIRSF006060">
    <property type="entry name" value="AA_transporter"/>
    <property type="match status" value="1"/>
</dbReference>
<feature type="transmembrane region" description="Helical" evidence="6">
    <location>
        <begin position="272"/>
        <end position="295"/>
    </location>
</feature>
<dbReference type="AlphaFoldDB" id="A0A0R2K709"/>
<comment type="subcellular location">
    <subcellularLocation>
        <location evidence="1">Cell membrane</location>
        <topology evidence="1">Multi-pass membrane protein</topology>
    </subcellularLocation>
</comment>
<dbReference type="PANTHER" id="PTHR42770">
    <property type="entry name" value="AMINO ACID TRANSPORTER-RELATED"/>
    <property type="match status" value="1"/>
</dbReference>
<dbReference type="RefSeq" id="WP_057805326.1">
    <property type="nucleotide sequence ID" value="NZ_BJYP01000020.1"/>
</dbReference>
<comment type="caution">
    <text evidence="7">The sequence shown here is derived from an EMBL/GenBank/DDBJ whole genome shotgun (WGS) entry which is preliminary data.</text>
</comment>
<keyword evidence="3 6" id="KW-0812">Transmembrane</keyword>
<dbReference type="STRING" id="319653.SAMN04487973_10545"/>
<dbReference type="GO" id="GO:0022857">
    <property type="term" value="F:transmembrane transporter activity"/>
    <property type="evidence" value="ECO:0007669"/>
    <property type="project" value="InterPro"/>
</dbReference>
<dbReference type="EMBL" id="JQBY01000004">
    <property type="protein sequence ID" value="KRN83093.1"/>
    <property type="molecule type" value="Genomic_DNA"/>
</dbReference>
<evidence type="ECO:0000313" key="8">
    <source>
        <dbReference type="EMBL" id="SER36051.1"/>
    </source>
</evidence>
<dbReference type="PANTHER" id="PTHR42770:SF18">
    <property type="entry name" value="ARGININE_AGMATINE ANTIPORTER"/>
    <property type="match status" value="1"/>
</dbReference>
<dbReference type="Proteomes" id="UP000182818">
    <property type="component" value="Unassembled WGS sequence"/>
</dbReference>
<feature type="transmembrane region" description="Helical" evidence="6">
    <location>
        <begin position="405"/>
        <end position="423"/>
    </location>
</feature>
<keyword evidence="2" id="KW-1003">Cell membrane</keyword>
<feature type="transmembrane region" description="Helical" evidence="6">
    <location>
        <begin position="323"/>
        <end position="342"/>
    </location>
</feature>
<dbReference type="Gene3D" id="1.20.1740.10">
    <property type="entry name" value="Amino acid/polyamine transporter I"/>
    <property type="match status" value="1"/>
</dbReference>
<keyword evidence="4 6" id="KW-1133">Transmembrane helix</keyword>
<feature type="transmembrane region" description="Helical" evidence="6">
    <location>
        <begin position="354"/>
        <end position="370"/>
    </location>
</feature>
<feature type="transmembrane region" description="Helical" evidence="6">
    <location>
        <begin position="123"/>
        <end position="142"/>
    </location>
</feature>
<evidence type="ECO:0000256" key="3">
    <source>
        <dbReference type="ARBA" id="ARBA00022692"/>
    </source>
</evidence>
<accession>A0A0R2K709</accession>
<dbReference type="InterPro" id="IPR050367">
    <property type="entry name" value="APC_superfamily"/>
</dbReference>
<feature type="transmembrane region" description="Helical" evidence="6">
    <location>
        <begin position="154"/>
        <end position="174"/>
    </location>
</feature>
<evidence type="ECO:0000313" key="7">
    <source>
        <dbReference type="EMBL" id="KRN83093.1"/>
    </source>
</evidence>
<evidence type="ECO:0000313" key="10">
    <source>
        <dbReference type="Proteomes" id="UP000182818"/>
    </source>
</evidence>
<dbReference type="GO" id="GO:0005886">
    <property type="term" value="C:plasma membrane"/>
    <property type="evidence" value="ECO:0007669"/>
    <property type="project" value="UniProtKB-SubCell"/>
</dbReference>
<reference evidence="8 10" key="2">
    <citation type="submission" date="2016-10" db="EMBL/GenBank/DDBJ databases">
        <authorList>
            <person name="Varghese N."/>
            <person name="Submissions S."/>
        </authorList>
    </citation>
    <scope>NUCLEOTIDE SEQUENCE [LARGE SCALE GENOMIC DNA]</scope>
    <source>
        <strain evidence="8 10">CGMCC 1.3889</strain>
    </source>
</reference>
<name>A0A0R2K709_9LACO</name>
<evidence type="ECO:0000256" key="2">
    <source>
        <dbReference type="ARBA" id="ARBA00022475"/>
    </source>
</evidence>
<evidence type="ECO:0000256" key="1">
    <source>
        <dbReference type="ARBA" id="ARBA00004651"/>
    </source>
</evidence>
<dbReference type="InterPro" id="IPR002293">
    <property type="entry name" value="AA/rel_permease1"/>
</dbReference>
<feature type="transmembrane region" description="Helical" evidence="6">
    <location>
        <begin position="227"/>
        <end position="252"/>
    </location>
</feature>
<protein>
    <submittedName>
        <fullName evidence="7">Amino acid permease</fullName>
    </submittedName>
    <submittedName>
        <fullName evidence="8">Amino acid/polyamine/organocation transporter, APC superfamily</fullName>
    </submittedName>
</protein>
<feature type="transmembrane region" description="Helical" evidence="6">
    <location>
        <begin position="12"/>
        <end position="32"/>
    </location>
</feature>
<feature type="transmembrane region" description="Helical" evidence="6">
    <location>
        <begin position="74"/>
        <end position="92"/>
    </location>
</feature>
<keyword evidence="10" id="KW-1185">Reference proteome</keyword>
<sequence length="429" mass="45774">MQTETEKQKMGFWSIVLLGINGIIGSGIFLLPNQAMKLMGTASIGVFIFDALLVTSITVCFAECASLFEVNGGPYIYAKAAFGEFVGYEVGFVTWAIRMIAEATMAVAFATALGGIVPAWNTVIIKNVIVTVVIVSLALMNISGVTLSKIVNNIVTIAKLLPLLLFVLIGFFAINGSNFTPMFPGGTYHSGAFAAAAVLLFYAFTGFEGLVVAAGDMRKPEKNLPRAILLVIGIVTFFYVLLQIVSIGILGQKLGASTAPIQEAFGKIAGNFGTSLVAAGTIISIGGICVASSFITPRSGVAMAENGIMPAIVGRRNRKNAPYVAIIISATISLLIAWSGTFETLAQISVVSRFAQYIPTCLAVIVFRYTRAQEPRTFKIPGGWLIPIVAVLVSIWLLIQVDVSQLLFGFGALLIAVPFYWIMKKQVKN</sequence>
<feature type="transmembrane region" description="Helical" evidence="6">
    <location>
        <begin position="44"/>
        <end position="68"/>
    </location>
</feature>
<dbReference type="PATRIC" id="fig|319653.3.peg.1557"/>
<dbReference type="OrthoDB" id="3181223at2"/>